<gene>
    <name evidence="5 7" type="primary">msrP</name>
    <name evidence="7" type="ORF">N4264_18135</name>
</gene>
<keyword evidence="3 5" id="KW-0732">Signal</keyword>
<dbReference type="InterPro" id="IPR036374">
    <property type="entry name" value="OxRdtase_Mopterin-bd_sf"/>
</dbReference>
<keyword evidence="4 5" id="KW-0560">Oxidoreductase</keyword>
<dbReference type="Pfam" id="PF00174">
    <property type="entry name" value="Oxidored_molyb"/>
    <property type="match status" value="1"/>
</dbReference>
<dbReference type="PANTHER" id="PTHR43032">
    <property type="entry name" value="PROTEIN-METHIONINE-SULFOXIDE REDUCTASE"/>
    <property type="match status" value="1"/>
</dbReference>
<feature type="binding site" evidence="5">
    <location>
        <begin position="240"/>
        <end position="242"/>
    </location>
    <ligand>
        <name>Mo-molybdopterin</name>
        <dbReference type="ChEBI" id="CHEBI:71302"/>
    </ligand>
</feature>
<dbReference type="InterPro" id="IPR000572">
    <property type="entry name" value="OxRdtase_Mopterin-bd_dom"/>
</dbReference>
<dbReference type="SUPFAM" id="SSF56524">
    <property type="entry name" value="Oxidoreductase molybdopterin-binding domain"/>
    <property type="match status" value="1"/>
</dbReference>
<dbReference type="EC" id="1.8.5.-" evidence="5"/>
<comment type="similarity">
    <text evidence="5">Belongs to the MsrP family.</text>
</comment>
<dbReference type="RefSeq" id="WP_261693640.1">
    <property type="nucleotide sequence ID" value="NZ_CP104694.1"/>
</dbReference>
<keyword evidence="2 5" id="KW-0479">Metal-binding</keyword>
<name>A0ABY6BFL0_9GAMM</name>
<evidence type="ECO:0000256" key="4">
    <source>
        <dbReference type="ARBA" id="ARBA00023002"/>
    </source>
</evidence>
<feature type="binding site" evidence="5">
    <location>
        <position position="229"/>
    </location>
    <ligand>
        <name>Mo-molybdopterin</name>
        <dbReference type="ChEBI" id="CHEBI:71302"/>
    </ligand>
</feature>
<feature type="binding site" evidence="5">
    <location>
        <position position="141"/>
    </location>
    <ligand>
        <name>Mo-molybdopterin</name>
        <dbReference type="ChEBI" id="CHEBI:71302"/>
    </ligand>
    <ligandPart>
        <name>Mo</name>
        <dbReference type="ChEBI" id="CHEBI:28685"/>
    </ligandPart>
</feature>
<dbReference type="Gene3D" id="3.90.420.10">
    <property type="entry name" value="Oxidoreductase, molybdopterin-binding domain"/>
    <property type="match status" value="1"/>
</dbReference>
<dbReference type="Proteomes" id="UP001064632">
    <property type="component" value="Chromosome"/>
</dbReference>
<evidence type="ECO:0000256" key="5">
    <source>
        <dbReference type="HAMAP-Rule" id="MF_01206"/>
    </source>
</evidence>
<evidence type="ECO:0000313" key="7">
    <source>
        <dbReference type="EMBL" id="UXI66657.1"/>
    </source>
</evidence>
<evidence type="ECO:0000256" key="3">
    <source>
        <dbReference type="ARBA" id="ARBA00022729"/>
    </source>
</evidence>
<evidence type="ECO:0000313" key="8">
    <source>
        <dbReference type="Proteomes" id="UP001064632"/>
    </source>
</evidence>
<feature type="binding site" evidence="5">
    <location>
        <position position="176"/>
    </location>
    <ligand>
        <name>Mo-molybdopterin</name>
        <dbReference type="ChEBI" id="CHEBI:71302"/>
    </ligand>
</feature>
<comment type="function">
    <text evidence="5">Part of the MsrPQ system that repairs oxidized periplasmic proteins containing methionine sulfoxide residues (Met-O), using respiratory chain electrons. Thus protects these proteins from oxidative-stress damage caused by reactive species of oxygen and chlorine generated by the host defense mechanisms. MsrPQ is essential for the maintenance of envelope integrity under bleach stress, rescuing a wide series of structurally unrelated periplasmic proteins from methionine oxidation. The catalytic subunit MsrP is non-stereospecific, being able to reduce both (R-) and (S-) diastereoisomers of methionine sulfoxide.</text>
</comment>
<dbReference type="InterPro" id="IPR022867">
    <property type="entry name" value="MsrP"/>
</dbReference>
<feature type="binding site" evidence="5">
    <location>
        <position position="224"/>
    </location>
    <ligand>
        <name>Mo-molybdopterin</name>
        <dbReference type="ChEBI" id="CHEBI:71302"/>
    </ligand>
</feature>
<keyword evidence="1 5" id="KW-0500">Molybdenum</keyword>
<dbReference type="HAMAP" id="MF_01206">
    <property type="entry name" value="MsrP"/>
    <property type="match status" value="1"/>
</dbReference>
<accession>A0ABY6BFL0</accession>
<dbReference type="EMBL" id="CP104694">
    <property type="protein sequence ID" value="UXI66657.1"/>
    <property type="molecule type" value="Genomic_DNA"/>
</dbReference>
<proteinExistence type="inferred from homology"/>
<comment type="subunit">
    <text evidence="5">Heterodimer of a catalytic subunit (MsrP) and a heme-binding subunit (MsrQ).</text>
</comment>
<dbReference type="PANTHER" id="PTHR43032:SF3">
    <property type="entry name" value="PROTEIN-METHIONINE-SULFOXIDE REDUCTASE CATALYTIC SUBUNIT MSRP"/>
    <property type="match status" value="1"/>
</dbReference>
<evidence type="ECO:0000256" key="2">
    <source>
        <dbReference type="ARBA" id="ARBA00022723"/>
    </source>
</evidence>
<organism evidence="7 8">
    <name type="scientific">Tahibacter amnicola</name>
    <dbReference type="NCBI Taxonomy" id="2976241"/>
    <lineage>
        <taxon>Bacteria</taxon>
        <taxon>Pseudomonadati</taxon>
        <taxon>Pseudomonadota</taxon>
        <taxon>Gammaproteobacteria</taxon>
        <taxon>Lysobacterales</taxon>
        <taxon>Rhodanobacteraceae</taxon>
        <taxon>Tahibacter</taxon>
    </lineage>
</organism>
<feature type="binding site" evidence="5">
    <location>
        <begin position="86"/>
        <end position="87"/>
    </location>
    <ligand>
        <name>Mo-molybdopterin</name>
        <dbReference type="ChEBI" id="CHEBI:71302"/>
    </ligand>
</feature>
<sequence>MTKRFFDTIPGSLITPEPIYHGRREWLKSLALSPLLIAGCKAESTAGTQAPIMPDAAPLQARRPSAWDTRDEQTSWHDATHHNNFYEFGTGKGDPSRHSARFKPRPWSVEVAGLAEVTGTFDLDDLVKPELLEERIYRLRCVEAWSMVIPWVGVPLADCLKRFKPLSSAKYVAFTTVMRPAEMPGQSYPVLDWPYREGLRIDEAMHPLTLLAVGMYGRVLPNQNGAPLRLVVPWKYGFKSIKSIVRIEFVAEQPVTSWNAAGPDEYGFYSNVNPQLDHPRWSQRTERRIAGSGGSLFGNRIETLPFNGYGEHVASLYTDADARKYF</sequence>
<keyword evidence="8" id="KW-1185">Reference proteome</keyword>
<protein>
    <recommendedName>
        <fullName evidence="5">Protein-methionine-sulfoxide reductase catalytic subunit MsrP</fullName>
        <ecNumber evidence="5">1.8.5.-</ecNumber>
    </recommendedName>
</protein>
<reference evidence="7" key="1">
    <citation type="submission" date="2022-09" db="EMBL/GenBank/DDBJ databases">
        <title>Tahibacter sp. nov., isolated from a fresh water.</title>
        <authorList>
            <person name="Baek J.H."/>
            <person name="Lee J.K."/>
            <person name="Kim J.M."/>
            <person name="Jeon C.O."/>
        </authorList>
    </citation>
    <scope>NUCLEOTIDE SEQUENCE</scope>
    <source>
        <strain evidence="7">W38</strain>
    </source>
</reference>
<comment type="catalytic activity">
    <reaction evidence="5">
        <text>L-methionyl-[protein] + a quinone + H2O = L-methionyl-(R)-S-oxide-[protein] + a quinol</text>
        <dbReference type="Rhea" id="RHEA:51296"/>
        <dbReference type="Rhea" id="RHEA-COMP:12313"/>
        <dbReference type="Rhea" id="RHEA-COMP:12314"/>
        <dbReference type="ChEBI" id="CHEBI:15377"/>
        <dbReference type="ChEBI" id="CHEBI:16044"/>
        <dbReference type="ChEBI" id="CHEBI:24646"/>
        <dbReference type="ChEBI" id="CHEBI:45764"/>
        <dbReference type="ChEBI" id="CHEBI:132124"/>
    </reaction>
</comment>
<comment type="cofactor">
    <cofactor evidence="5">
        <name>Mo-molybdopterin</name>
        <dbReference type="ChEBI" id="CHEBI:71302"/>
    </cofactor>
    <text evidence="5">Binds 1 Mo-molybdopterin (Mo-MPT) cofactor per subunit.</text>
</comment>
<dbReference type="NCBIfam" id="NF003767">
    <property type="entry name" value="PRK05363.1"/>
    <property type="match status" value="1"/>
</dbReference>
<feature type="binding site" evidence="5">
    <location>
        <position position="83"/>
    </location>
    <ligand>
        <name>Mo-molybdopterin</name>
        <dbReference type="ChEBI" id="CHEBI:71302"/>
    </ligand>
</feature>
<evidence type="ECO:0000256" key="1">
    <source>
        <dbReference type="ARBA" id="ARBA00022505"/>
    </source>
</evidence>
<evidence type="ECO:0000259" key="6">
    <source>
        <dbReference type="Pfam" id="PF00174"/>
    </source>
</evidence>
<comment type="catalytic activity">
    <reaction evidence="5">
        <text>L-methionyl-[protein] + a quinone + H2O = L-methionyl-(S)-S-oxide-[protein] + a quinol</text>
        <dbReference type="Rhea" id="RHEA:51292"/>
        <dbReference type="Rhea" id="RHEA-COMP:12313"/>
        <dbReference type="Rhea" id="RHEA-COMP:12315"/>
        <dbReference type="ChEBI" id="CHEBI:15377"/>
        <dbReference type="ChEBI" id="CHEBI:16044"/>
        <dbReference type="ChEBI" id="CHEBI:24646"/>
        <dbReference type="ChEBI" id="CHEBI:44120"/>
        <dbReference type="ChEBI" id="CHEBI:132124"/>
    </reaction>
</comment>
<dbReference type="GO" id="GO:0016491">
    <property type="term" value="F:oxidoreductase activity"/>
    <property type="evidence" value="ECO:0007669"/>
    <property type="project" value="UniProtKB-KW"/>
</dbReference>
<feature type="domain" description="Oxidoreductase molybdopterin-binding" evidence="6">
    <location>
        <begin position="102"/>
        <end position="257"/>
    </location>
</feature>